<keyword evidence="1" id="KW-0812">Transmembrane</keyword>
<dbReference type="AlphaFoldDB" id="A0A8T0J2H6"/>
<gene>
    <name evidence="2" type="ORF">KC19_2G295200</name>
</gene>
<evidence type="ECO:0000313" key="3">
    <source>
        <dbReference type="Proteomes" id="UP000822688"/>
    </source>
</evidence>
<dbReference type="PANTHER" id="PTHR36042">
    <property type="entry name" value="OS05G0490900 PROTEIN"/>
    <property type="match status" value="1"/>
</dbReference>
<feature type="transmembrane region" description="Helical" evidence="1">
    <location>
        <begin position="110"/>
        <end position="131"/>
    </location>
</feature>
<proteinExistence type="predicted"/>
<accession>A0A8T0J2H6</accession>
<reference evidence="2" key="1">
    <citation type="submission" date="2020-06" db="EMBL/GenBank/DDBJ databases">
        <title>WGS assembly of Ceratodon purpureus strain R40.</title>
        <authorList>
            <person name="Carey S.B."/>
            <person name="Jenkins J."/>
            <person name="Shu S."/>
            <person name="Lovell J.T."/>
            <person name="Sreedasyam A."/>
            <person name="Maumus F."/>
            <person name="Tiley G.P."/>
            <person name="Fernandez-Pozo N."/>
            <person name="Barry K."/>
            <person name="Chen C."/>
            <person name="Wang M."/>
            <person name="Lipzen A."/>
            <person name="Daum C."/>
            <person name="Saski C.A."/>
            <person name="Payton A.C."/>
            <person name="Mcbreen J.C."/>
            <person name="Conrad R.E."/>
            <person name="Kollar L.M."/>
            <person name="Olsson S."/>
            <person name="Huttunen S."/>
            <person name="Landis J.B."/>
            <person name="Wickett N.J."/>
            <person name="Johnson M.G."/>
            <person name="Rensing S.A."/>
            <person name="Grimwood J."/>
            <person name="Schmutz J."/>
            <person name="Mcdaniel S.F."/>
        </authorList>
    </citation>
    <scope>NUCLEOTIDE SEQUENCE</scope>
    <source>
        <strain evidence="2">R40</strain>
    </source>
</reference>
<organism evidence="2 3">
    <name type="scientific">Ceratodon purpureus</name>
    <name type="common">Fire moss</name>
    <name type="synonym">Dicranum purpureum</name>
    <dbReference type="NCBI Taxonomy" id="3225"/>
    <lineage>
        <taxon>Eukaryota</taxon>
        <taxon>Viridiplantae</taxon>
        <taxon>Streptophyta</taxon>
        <taxon>Embryophyta</taxon>
        <taxon>Bryophyta</taxon>
        <taxon>Bryophytina</taxon>
        <taxon>Bryopsida</taxon>
        <taxon>Dicranidae</taxon>
        <taxon>Pseudoditrichales</taxon>
        <taxon>Ditrichaceae</taxon>
        <taxon>Ceratodon</taxon>
    </lineage>
</organism>
<dbReference type="Proteomes" id="UP000822688">
    <property type="component" value="Chromosome 2"/>
</dbReference>
<feature type="transmembrane region" description="Helical" evidence="1">
    <location>
        <begin position="75"/>
        <end position="95"/>
    </location>
</feature>
<keyword evidence="3" id="KW-1185">Reference proteome</keyword>
<sequence>MTVCKTVASSSVLEEDMIMIIVSRPLFPSWTRGDQGQSFCWSCGKCSLWRIAGVLRIAPEAVAPVSDSGDLPFPVYLIGSCLVAIAAVGSIFEYFNQNPLFGVVQPDNPLWAPILGVFAITGFPSAGFLFYKAISLANKASEEADRADGYDP</sequence>
<dbReference type="PANTHER" id="PTHR36042:SF1">
    <property type="entry name" value="OS05G0490900 PROTEIN"/>
    <property type="match status" value="1"/>
</dbReference>
<keyword evidence="1" id="KW-0472">Membrane</keyword>
<name>A0A8T0J2H6_CERPU</name>
<protein>
    <submittedName>
        <fullName evidence="2">Uncharacterized protein</fullName>
    </submittedName>
</protein>
<dbReference type="EMBL" id="CM026422">
    <property type="protein sequence ID" value="KAG0589158.1"/>
    <property type="molecule type" value="Genomic_DNA"/>
</dbReference>
<comment type="caution">
    <text evidence="2">The sequence shown here is derived from an EMBL/GenBank/DDBJ whole genome shotgun (WGS) entry which is preliminary data.</text>
</comment>
<keyword evidence="1" id="KW-1133">Transmembrane helix</keyword>
<evidence type="ECO:0000313" key="2">
    <source>
        <dbReference type="EMBL" id="KAG0589158.1"/>
    </source>
</evidence>
<evidence type="ECO:0000256" key="1">
    <source>
        <dbReference type="SAM" id="Phobius"/>
    </source>
</evidence>